<dbReference type="Proteomes" id="UP000007013">
    <property type="component" value="Chromosome"/>
</dbReference>
<keyword evidence="3" id="KW-1185">Reference proteome</keyword>
<dbReference type="AlphaFoldDB" id="B1ZR22"/>
<dbReference type="EMBL" id="CP001032">
    <property type="protein sequence ID" value="ACB73689.1"/>
    <property type="molecule type" value="Genomic_DNA"/>
</dbReference>
<reference evidence="2 3" key="1">
    <citation type="journal article" date="2011" name="J. Bacteriol.">
        <title>Genome sequence of the verrucomicrobium Opitutus terrae PB90-1, an abundant inhabitant of rice paddy soil ecosystems.</title>
        <authorList>
            <person name="van Passel M.W."/>
            <person name="Kant R."/>
            <person name="Palva A."/>
            <person name="Copeland A."/>
            <person name="Lucas S."/>
            <person name="Lapidus A."/>
            <person name="Glavina del Rio T."/>
            <person name="Pitluck S."/>
            <person name="Goltsman E."/>
            <person name="Clum A."/>
            <person name="Sun H."/>
            <person name="Schmutz J."/>
            <person name="Larimer F.W."/>
            <person name="Land M.L."/>
            <person name="Hauser L."/>
            <person name="Kyrpides N."/>
            <person name="Mikhailova N."/>
            <person name="Richardson P.P."/>
            <person name="Janssen P.H."/>
            <person name="de Vos W.M."/>
            <person name="Smidt H."/>
        </authorList>
    </citation>
    <scope>NUCLEOTIDE SEQUENCE [LARGE SCALE GENOMIC DNA]</scope>
    <source>
        <strain evidence="3">DSM 11246 / JCM 15787 / PB90-1</strain>
    </source>
</reference>
<evidence type="ECO:0000313" key="2">
    <source>
        <dbReference type="EMBL" id="ACB73689.1"/>
    </source>
</evidence>
<sequence>MKSFLQGKKTLSIASLRPIVAGVQPASSSPTPVARPTSAAHANHGQPTVEVVKEGDKVVRLIVVCGCGERIEIECLYPAGG</sequence>
<accession>B1ZR22</accession>
<protein>
    <submittedName>
        <fullName evidence="2">Uncharacterized protein</fullName>
    </submittedName>
</protein>
<dbReference type="KEGG" id="ote:Oter_0399"/>
<organism evidence="2 3">
    <name type="scientific">Opitutus terrae (strain DSM 11246 / JCM 15787 / PB90-1)</name>
    <dbReference type="NCBI Taxonomy" id="452637"/>
    <lineage>
        <taxon>Bacteria</taxon>
        <taxon>Pseudomonadati</taxon>
        <taxon>Verrucomicrobiota</taxon>
        <taxon>Opitutia</taxon>
        <taxon>Opitutales</taxon>
        <taxon>Opitutaceae</taxon>
        <taxon>Opitutus</taxon>
    </lineage>
</organism>
<dbReference type="OrthoDB" id="198843at2"/>
<dbReference type="STRING" id="452637.Oter_0399"/>
<proteinExistence type="predicted"/>
<feature type="region of interest" description="Disordered" evidence="1">
    <location>
        <begin position="24"/>
        <end position="46"/>
    </location>
</feature>
<dbReference type="HOGENOM" id="CLU_2570463_0_0_0"/>
<evidence type="ECO:0000256" key="1">
    <source>
        <dbReference type="SAM" id="MobiDB-lite"/>
    </source>
</evidence>
<name>B1ZR22_OPITP</name>
<evidence type="ECO:0000313" key="3">
    <source>
        <dbReference type="Proteomes" id="UP000007013"/>
    </source>
</evidence>
<gene>
    <name evidence="2" type="ordered locus">Oter_0399</name>
</gene>
<dbReference type="RefSeq" id="WP_012373227.1">
    <property type="nucleotide sequence ID" value="NC_010571.1"/>
</dbReference>